<dbReference type="AlphaFoldDB" id="B4QXP9"/>
<protein>
    <submittedName>
        <fullName evidence="1">GD19555</fullName>
    </submittedName>
</protein>
<name>B4QXP9_DROSI</name>
<sequence>MAENKLVETPGWSRPEESRLPICSGRLAGAFSHKHTLSLLDKLGFMVEKVDFVAVNNFQ</sequence>
<keyword evidence="2" id="KW-1185">Reference proteome</keyword>
<gene>
    <name evidence="1" type="primary">Dsim\GD19555</name>
    <name evidence="1" type="ORF">Dsim_GD19555</name>
</gene>
<organism evidence="1 2">
    <name type="scientific">Drosophila simulans</name>
    <name type="common">Fruit fly</name>
    <dbReference type="NCBI Taxonomy" id="7240"/>
    <lineage>
        <taxon>Eukaryota</taxon>
        <taxon>Metazoa</taxon>
        <taxon>Ecdysozoa</taxon>
        <taxon>Arthropoda</taxon>
        <taxon>Hexapoda</taxon>
        <taxon>Insecta</taxon>
        <taxon>Pterygota</taxon>
        <taxon>Neoptera</taxon>
        <taxon>Endopterygota</taxon>
        <taxon>Diptera</taxon>
        <taxon>Brachycera</taxon>
        <taxon>Muscomorpha</taxon>
        <taxon>Ephydroidea</taxon>
        <taxon>Drosophilidae</taxon>
        <taxon>Drosophila</taxon>
        <taxon>Sophophora</taxon>
    </lineage>
</organism>
<accession>B4QXP9</accession>
<evidence type="ECO:0000313" key="2">
    <source>
        <dbReference type="Proteomes" id="UP000000304"/>
    </source>
</evidence>
<dbReference type="EMBL" id="CM000364">
    <property type="protein sequence ID" value="EDX11835.1"/>
    <property type="molecule type" value="Genomic_DNA"/>
</dbReference>
<evidence type="ECO:0000313" key="1">
    <source>
        <dbReference type="EMBL" id="EDX11835.1"/>
    </source>
</evidence>
<dbReference type="Proteomes" id="UP000000304">
    <property type="component" value="Chromosome 3R"/>
</dbReference>
<reference evidence="1 2" key="1">
    <citation type="journal article" date="2007" name="Nature">
        <title>Evolution of genes and genomes on the Drosophila phylogeny.</title>
        <authorList>
            <consortium name="Drosophila 12 Genomes Consortium"/>
            <person name="Clark A.G."/>
            <person name="Eisen M.B."/>
            <person name="Smith D.R."/>
            <person name="Bergman C.M."/>
            <person name="Oliver B."/>
            <person name="Markow T.A."/>
            <person name="Kaufman T.C."/>
            <person name="Kellis M."/>
            <person name="Gelbart W."/>
            <person name="Iyer V.N."/>
            <person name="Pollard D.A."/>
            <person name="Sackton T.B."/>
            <person name="Larracuente A.M."/>
            <person name="Singh N.D."/>
            <person name="Abad J.P."/>
            <person name="Abt D.N."/>
            <person name="Adryan B."/>
            <person name="Aguade M."/>
            <person name="Akashi H."/>
            <person name="Anderson W.W."/>
            <person name="Aquadro C.F."/>
            <person name="Ardell D.H."/>
            <person name="Arguello R."/>
            <person name="Artieri C.G."/>
            <person name="Barbash D.A."/>
            <person name="Barker D."/>
            <person name="Barsanti P."/>
            <person name="Batterham P."/>
            <person name="Batzoglou S."/>
            <person name="Begun D."/>
            <person name="Bhutkar A."/>
            <person name="Blanco E."/>
            <person name="Bosak S.A."/>
            <person name="Bradley R.K."/>
            <person name="Brand A.D."/>
            <person name="Brent M.R."/>
            <person name="Brooks A.N."/>
            <person name="Brown R.H."/>
            <person name="Butlin R.K."/>
            <person name="Caggese C."/>
            <person name="Calvi B.R."/>
            <person name="Bernardo de Carvalho A."/>
            <person name="Caspi A."/>
            <person name="Castrezana S."/>
            <person name="Celniker S.E."/>
            <person name="Chang J.L."/>
            <person name="Chapple C."/>
            <person name="Chatterji S."/>
            <person name="Chinwalla A."/>
            <person name="Civetta A."/>
            <person name="Clifton S.W."/>
            <person name="Comeron J.M."/>
            <person name="Costello J.C."/>
            <person name="Coyne J.A."/>
            <person name="Daub J."/>
            <person name="David R.G."/>
            <person name="Delcher A.L."/>
            <person name="Delehaunty K."/>
            <person name="Do C.B."/>
            <person name="Ebling H."/>
            <person name="Edwards K."/>
            <person name="Eickbush T."/>
            <person name="Evans J.D."/>
            <person name="Filipski A."/>
            <person name="Findeiss S."/>
            <person name="Freyhult E."/>
            <person name="Fulton L."/>
            <person name="Fulton R."/>
            <person name="Garcia A.C."/>
            <person name="Gardiner A."/>
            <person name="Garfield D.A."/>
            <person name="Garvin B.E."/>
            <person name="Gibson G."/>
            <person name="Gilbert D."/>
            <person name="Gnerre S."/>
            <person name="Godfrey J."/>
            <person name="Good R."/>
            <person name="Gotea V."/>
            <person name="Gravely B."/>
            <person name="Greenberg A.J."/>
            <person name="Griffiths-Jones S."/>
            <person name="Gross S."/>
            <person name="Guigo R."/>
            <person name="Gustafson E.A."/>
            <person name="Haerty W."/>
            <person name="Hahn M.W."/>
            <person name="Halligan D.L."/>
            <person name="Halpern A.L."/>
            <person name="Halter G.M."/>
            <person name="Han M.V."/>
            <person name="Heger A."/>
            <person name="Hillier L."/>
            <person name="Hinrichs A.S."/>
            <person name="Holmes I."/>
            <person name="Hoskins R.A."/>
            <person name="Hubisz M.J."/>
            <person name="Hultmark D."/>
            <person name="Huntley M.A."/>
            <person name="Jaffe D.B."/>
            <person name="Jagadeeshan S."/>
            <person name="Jeck W.R."/>
            <person name="Johnson J."/>
            <person name="Jones C.D."/>
            <person name="Jordan W.C."/>
            <person name="Karpen G.H."/>
            <person name="Kataoka E."/>
            <person name="Keightley P.D."/>
            <person name="Kheradpour P."/>
            <person name="Kirkness E.F."/>
            <person name="Koerich L.B."/>
            <person name="Kristiansen K."/>
            <person name="Kudrna D."/>
            <person name="Kulathinal R.J."/>
            <person name="Kumar S."/>
            <person name="Kwok R."/>
            <person name="Lander E."/>
            <person name="Langley C.H."/>
            <person name="Lapoint R."/>
            <person name="Lazzaro B.P."/>
            <person name="Lee S.J."/>
            <person name="Levesque L."/>
            <person name="Li R."/>
            <person name="Lin C.F."/>
            <person name="Lin M.F."/>
            <person name="Lindblad-Toh K."/>
            <person name="Llopart A."/>
            <person name="Long M."/>
            <person name="Low L."/>
            <person name="Lozovsky E."/>
            <person name="Lu J."/>
            <person name="Luo M."/>
            <person name="Machado C.A."/>
            <person name="Makalowski W."/>
            <person name="Marzo M."/>
            <person name="Matsuda M."/>
            <person name="Matzkin L."/>
            <person name="McAllister B."/>
            <person name="McBride C.S."/>
            <person name="McKernan B."/>
            <person name="McKernan K."/>
            <person name="Mendez-Lago M."/>
            <person name="Minx P."/>
            <person name="Mollenhauer M.U."/>
            <person name="Montooth K."/>
            <person name="Mount S.M."/>
            <person name="Mu X."/>
            <person name="Myers E."/>
            <person name="Negre B."/>
            <person name="Newfeld S."/>
            <person name="Nielsen R."/>
            <person name="Noor M.A."/>
            <person name="O'Grady P."/>
            <person name="Pachter L."/>
            <person name="Papaceit M."/>
            <person name="Parisi M.J."/>
            <person name="Parisi M."/>
            <person name="Parts L."/>
            <person name="Pedersen J.S."/>
            <person name="Pesole G."/>
            <person name="Phillippy A.M."/>
            <person name="Ponting C.P."/>
            <person name="Pop M."/>
            <person name="Porcelli D."/>
            <person name="Powell J.R."/>
            <person name="Prohaska S."/>
            <person name="Pruitt K."/>
            <person name="Puig M."/>
            <person name="Quesneville H."/>
            <person name="Ram K.R."/>
            <person name="Rand D."/>
            <person name="Rasmussen M.D."/>
            <person name="Reed L.K."/>
            <person name="Reenan R."/>
            <person name="Reily A."/>
            <person name="Remington K.A."/>
            <person name="Rieger T.T."/>
            <person name="Ritchie M.G."/>
            <person name="Robin C."/>
            <person name="Rogers Y.H."/>
            <person name="Rohde C."/>
            <person name="Rozas J."/>
            <person name="Rubenfield M.J."/>
            <person name="Ruiz A."/>
            <person name="Russo S."/>
            <person name="Salzberg S.L."/>
            <person name="Sanchez-Gracia A."/>
            <person name="Saranga D.J."/>
            <person name="Sato H."/>
            <person name="Schaeffer S.W."/>
            <person name="Schatz M.C."/>
            <person name="Schlenke T."/>
            <person name="Schwartz R."/>
            <person name="Segarra C."/>
            <person name="Singh R.S."/>
            <person name="Sirot L."/>
            <person name="Sirota M."/>
            <person name="Sisneros N.B."/>
            <person name="Smith C.D."/>
            <person name="Smith T.F."/>
            <person name="Spieth J."/>
            <person name="Stage D.E."/>
            <person name="Stark A."/>
            <person name="Stephan W."/>
            <person name="Strausberg R.L."/>
            <person name="Strempel S."/>
            <person name="Sturgill D."/>
            <person name="Sutton G."/>
            <person name="Sutton G.G."/>
            <person name="Tao W."/>
            <person name="Teichmann S."/>
            <person name="Tobari Y.N."/>
            <person name="Tomimura Y."/>
            <person name="Tsolas J.M."/>
            <person name="Valente V.L."/>
            <person name="Venter E."/>
            <person name="Venter J.C."/>
            <person name="Vicario S."/>
            <person name="Vieira F.G."/>
            <person name="Vilella A.J."/>
            <person name="Villasante A."/>
            <person name="Walenz B."/>
            <person name="Wang J."/>
            <person name="Wasserman M."/>
            <person name="Watts T."/>
            <person name="Wilson D."/>
            <person name="Wilson R.K."/>
            <person name="Wing R.A."/>
            <person name="Wolfner M.F."/>
            <person name="Wong A."/>
            <person name="Wong G.K."/>
            <person name="Wu C.I."/>
            <person name="Wu G."/>
            <person name="Yamamoto D."/>
            <person name="Yang H.P."/>
            <person name="Yang S.P."/>
            <person name="Yorke J.A."/>
            <person name="Yoshida K."/>
            <person name="Zdobnov E."/>
            <person name="Zhang P."/>
            <person name="Zhang Y."/>
            <person name="Zimin A.V."/>
            <person name="Baldwin J."/>
            <person name="Abdouelleil A."/>
            <person name="Abdulkadir J."/>
            <person name="Abebe A."/>
            <person name="Abera B."/>
            <person name="Abreu J."/>
            <person name="Acer S.C."/>
            <person name="Aftuck L."/>
            <person name="Alexander A."/>
            <person name="An P."/>
            <person name="Anderson E."/>
            <person name="Anderson S."/>
            <person name="Arachi H."/>
            <person name="Azer M."/>
            <person name="Bachantsang P."/>
            <person name="Barry A."/>
            <person name="Bayul T."/>
            <person name="Berlin A."/>
            <person name="Bessette D."/>
            <person name="Bloom T."/>
            <person name="Blye J."/>
            <person name="Boguslavskiy L."/>
            <person name="Bonnet C."/>
            <person name="Boukhgalter B."/>
            <person name="Bourzgui I."/>
            <person name="Brown A."/>
            <person name="Cahill P."/>
            <person name="Channer S."/>
            <person name="Cheshatsang Y."/>
            <person name="Chuda L."/>
            <person name="Citroen M."/>
            <person name="Collymore A."/>
            <person name="Cooke P."/>
            <person name="Costello M."/>
            <person name="D'Aco K."/>
            <person name="Daza R."/>
            <person name="De Haan G."/>
            <person name="DeGray S."/>
            <person name="DeMaso C."/>
            <person name="Dhargay N."/>
            <person name="Dooley K."/>
            <person name="Dooley E."/>
            <person name="Doricent M."/>
            <person name="Dorje P."/>
            <person name="Dorjee K."/>
            <person name="Dupes A."/>
            <person name="Elong R."/>
            <person name="Falk J."/>
            <person name="Farina A."/>
            <person name="Faro S."/>
            <person name="Ferguson D."/>
            <person name="Fisher S."/>
            <person name="Foley C.D."/>
            <person name="Franke A."/>
            <person name="Friedrich D."/>
            <person name="Gadbois L."/>
            <person name="Gearin G."/>
            <person name="Gearin C.R."/>
            <person name="Giannoukos G."/>
            <person name="Goode T."/>
            <person name="Graham J."/>
            <person name="Grandbois E."/>
            <person name="Grewal S."/>
            <person name="Gyaltsen K."/>
            <person name="Hafez N."/>
            <person name="Hagos B."/>
            <person name="Hall J."/>
            <person name="Henson C."/>
            <person name="Hollinger A."/>
            <person name="Honan T."/>
            <person name="Huard M.D."/>
            <person name="Hughes L."/>
            <person name="Hurhula B."/>
            <person name="Husby M.E."/>
            <person name="Kamat A."/>
            <person name="Kanga B."/>
            <person name="Kashin S."/>
            <person name="Khazanovich D."/>
            <person name="Kisner P."/>
            <person name="Lance K."/>
            <person name="Lara M."/>
            <person name="Lee W."/>
            <person name="Lennon N."/>
            <person name="Letendre F."/>
            <person name="LeVine R."/>
            <person name="Lipovsky A."/>
            <person name="Liu X."/>
            <person name="Liu J."/>
            <person name="Liu S."/>
            <person name="Lokyitsang T."/>
            <person name="Lokyitsang Y."/>
            <person name="Lubonja R."/>
            <person name="Lui A."/>
            <person name="MacDonald P."/>
            <person name="Magnisalis V."/>
            <person name="Maru K."/>
            <person name="Matthews C."/>
            <person name="McCusker W."/>
            <person name="McDonough S."/>
            <person name="Mehta T."/>
            <person name="Meldrim J."/>
            <person name="Meneus L."/>
            <person name="Mihai O."/>
            <person name="Mihalev A."/>
            <person name="Mihova T."/>
            <person name="Mittelman R."/>
            <person name="Mlenga V."/>
            <person name="Montmayeur A."/>
            <person name="Mulrain L."/>
            <person name="Navidi A."/>
            <person name="Naylor J."/>
            <person name="Negash T."/>
            <person name="Nguyen T."/>
            <person name="Nguyen N."/>
            <person name="Nicol R."/>
            <person name="Norbu C."/>
            <person name="Norbu N."/>
            <person name="Novod N."/>
            <person name="O'Neill B."/>
            <person name="Osman S."/>
            <person name="Markiewicz E."/>
            <person name="Oyono O.L."/>
            <person name="Patti C."/>
            <person name="Phunkhang P."/>
            <person name="Pierre F."/>
            <person name="Priest M."/>
            <person name="Raghuraman S."/>
            <person name="Rege F."/>
            <person name="Reyes R."/>
            <person name="Rise C."/>
            <person name="Rogov P."/>
            <person name="Ross K."/>
            <person name="Ryan E."/>
            <person name="Settipalli S."/>
            <person name="Shea T."/>
            <person name="Sherpa N."/>
            <person name="Shi L."/>
            <person name="Shih D."/>
            <person name="Sparrow T."/>
            <person name="Spaulding J."/>
            <person name="Stalker J."/>
            <person name="Stange-Thomann N."/>
            <person name="Stavropoulos S."/>
            <person name="Stone C."/>
            <person name="Strader C."/>
            <person name="Tesfaye S."/>
            <person name="Thomson T."/>
            <person name="Thoulutsang Y."/>
            <person name="Thoulutsang D."/>
            <person name="Topham K."/>
            <person name="Topping I."/>
            <person name="Tsamla T."/>
            <person name="Vassiliev H."/>
            <person name="Vo A."/>
            <person name="Wangchuk T."/>
            <person name="Wangdi T."/>
            <person name="Weiand M."/>
            <person name="Wilkinson J."/>
            <person name="Wilson A."/>
            <person name="Yadav S."/>
            <person name="Young G."/>
            <person name="Yu Q."/>
            <person name="Zembek L."/>
            <person name="Zhong D."/>
            <person name="Zimmer A."/>
            <person name="Zwirko Z."/>
            <person name="Jaffe D.B."/>
            <person name="Alvarez P."/>
            <person name="Brockman W."/>
            <person name="Butler J."/>
            <person name="Chin C."/>
            <person name="Gnerre S."/>
            <person name="Grabherr M."/>
            <person name="Kleber M."/>
            <person name="Mauceli E."/>
            <person name="MacCallum I."/>
        </authorList>
    </citation>
    <scope>NUCLEOTIDE SEQUENCE [LARGE SCALE GENOMIC DNA]</scope>
    <source>
        <strain evidence="2">white501</strain>
    </source>
</reference>
<proteinExistence type="predicted"/>
<dbReference type="HOGENOM" id="CLU_2963259_0_0_1"/>